<accession>A0ABY5UUI3</accession>
<dbReference type="SUPFAM" id="SSF48498">
    <property type="entry name" value="Tetracyclin repressor-like, C-terminal domain"/>
    <property type="match status" value="1"/>
</dbReference>
<dbReference type="InterPro" id="IPR009057">
    <property type="entry name" value="Homeodomain-like_sf"/>
</dbReference>
<feature type="DNA-binding region" description="H-T-H motif" evidence="2">
    <location>
        <begin position="45"/>
        <end position="64"/>
    </location>
</feature>
<dbReference type="Proteomes" id="UP001057860">
    <property type="component" value="Chromosome"/>
</dbReference>
<dbReference type="InterPro" id="IPR041474">
    <property type="entry name" value="NicS_C"/>
</dbReference>
<dbReference type="GeneID" id="75140397"/>
<organism evidence="4 5">
    <name type="scientific">Yersinia alsatica</name>
    <dbReference type="NCBI Taxonomy" id="2890317"/>
    <lineage>
        <taxon>Bacteria</taxon>
        <taxon>Pseudomonadati</taxon>
        <taxon>Pseudomonadota</taxon>
        <taxon>Gammaproteobacteria</taxon>
        <taxon>Enterobacterales</taxon>
        <taxon>Yersiniaceae</taxon>
        <taxon>Yersinia</taxon>
    </lineage>
</organism>
<evidence type="ECO:0000259" key="3">
    <source>
        <dbReference type="PROSITE" id="PS50977"/>
    </source>
</evidence>
<evidence type="ECO:0000256" key="2">
    <source>
        <dbReference type="PROSITE-ProRule" id="PRU00335"/>
    </source>
</evidence>
<evidence type="ECO:0000256" key="1">
    <source>
        <dbReference type="ARBA" id="ARBA00023125"/>
    </source>
</evidence>
<dbReference type="PANTHER" id="PTHR30328">
    <property type="entry name" value="TRANSCRIPTIONAL REPRESSOR"/>
    <property type="match status" value="1"/>
</dbReference>
<gene>
    <name evidence="4" type="ORF">N0H69_10320</name>
</gene>
<dbReference type="PRINTS" id="PR00455">
    <property type="entry name" value="HTHTETR"/>
</dbReference>
<evidence type="ECO:0000313" key="5">
    <source>
        <dbReference type="Proteomes" id="UP001057860"/>
    </source>
</evidence>
<dbReference type="InterPro" id="IPR036271">
    <property type="entry name" value="Tet_transcr_reg_TetR-rel_C_sf"/>
</dbReference>
<dbReference type="PROSITE" id="PS50977">
    <property type="entry name" value="HTH_TETR_2"/>
    <property type="match status" value="1"/>
</dbReference>
<dbReference type="Pfam" id="PF00440">
    <property type="entry name" value="TetR_N"/>
    <property type="match status" value="1"/>
</dbReference>
<dbReference type="Gene3D" id="1.10.357.10">
    <property type="entry name" value="Tetracycline Repressor, domain 2"/>
    <property type="match status" value="1"/>
</dbReference>
<dbReference type="RefSeq" id="WP_235895525.1">
    <property type="nucleotide sequence ID" value="NZ_CABHWO010000103.1"/>
</dbReference>
<evidence type="ECO:0000313" key="4">
    <source>
        <dbReference type="EMBL" id="UWM47158.1"/>
    </source>
</evidence>
<dbReference type="InterPro" id="IPR001647">
    <property type="entry name" value="HTH_TetR"/>
</dbReference>
<name>A0ABY5UUI3_9GAMM</name>
<dbReference type="InterPro" id="IPR050109">
    <property type="entry name" value="HTH-type_TetR-like_transc_reg"/>
</dbReference>
<reference evidence="4" key="1">
    <citation type="submission" date="2022-08" db="EMBL/GenBank/DDBJ databases">
        <authorList>
            <person name="Bogun A."/>
            <person name="Kislichkina A."/>
            <person name="Solomentsev V."/>
            <person name="Skryabin Y."/>
            <person name="Sizova A."/>
            <person name="Platonov M."/>
            <person name="Dentovskaya S."/>
        </authorList>
    </citation>
    <scope>NUCLEOTIDE SEQUENCE</scope>
    <source>
        <strain evidence="4">SCPM-O-B-7604</strain>
    </source>
</reference>
<dbReference type="Pfam" id="PF17938">
    <property type="entry name" value="TetR_C_29"/>
    <property type="match status" value="1"/>
</dbReference>
<feature type="domain" description="HTH tetR-type" evidence="3">
    <location>
        <begin position="22"/>
        <end position="82"/>
    </location>
</feature>
<sequence length="220" mass="25504">MDKDRGCNVTEDRKIIRKRDAAQTQMRILAAATEEFSQKGFDGARVEQIATQADINKQLIYHYFKNKDELFTRVLEDAYRNIREQEAALQLDHLPANEAILELVDFTWRYYLAHPEFIRLLSSENQQKARHLQQSKSIDDINLSWRGISQTLIERGEREKTIKPGIDAMQLNISISALGFFYLINNATLSIVYQQDLTTPEALEKRLAVMKDTIACWIKP</sequence>
<dbReference type="EMBL" id="CP104006">
    <property type="protein sequence ID" value="UWM47158.1"/>
    <property type="molecule type" value="Genomic_DNA"/>
</dbReference>
<proteinExistence type="predicted"/>
<keyword evidence="5" id="KW-1185">Reference proteome</keyword>
<dbReference type="PANTHER" id="PTHR30328:SF54">
    <property type="entry name" value="HTH-TYPE TRANSCRIPTIONAL REPRESSOR SCO4008"/>
    <property type="match status" value="1"/>
</dbReference>
<protein>
    <submittedName>
        <fullName evidence="4">TetR family transcriptional regulator</fullName>
    </submittedName>
</protein>
<dbReference type="SUPFAM" id="SSF46689">
    <property type="entry name" value="Homeodomain-like"/>
    <property type="match status" value="1"/>
</dbReference>
<keyword evidence="1 2" id="KW-0238">DNA-binding</keyword>